<evidence type="ECO:0000313" key="1">
    <source>
        <dbReference type="EMBL" id="RCG31967.1"/>
    </source>
</evidence>
<accession>A0A367FQH9</accession>
<dbReference type="Proteomes" id="UP000253094">
    <property type="component" value="Unassembled WGS sequence"/>
</dbReference>
<organism evidence="1 2">
    <name type="scientific">Sphaerisporangium album</name>
    <dbReference type="NCBI Taxonomy" id="509200"/>
    <lineage>
        <taxon>Bacteria</taxon>
        <taxon>Bacillati</taxon>
        <taxon>Actinomycetota</taxon>
        <taxon>Actinomycetes</taxon>
        <taxon>Streptosporangiales</taxon>
        <taxon>Streptosporangiaceae</taxon>
        <taxon>Sphaerisporangium</taxon>
    </lineage>
</organism>
<sequence>MPLKLITGSRLGRLRPRFPTSATTGPEAWPGWTGSYSQTIEGDDLIIHEGGTAENPRVISGIHMIGGTIHTAPGVQHLHIVGCWVQGWQPGLGGVNLSYGDNSDCQIRYCRISALSNDDNTPESYDNTRLNYGIRVFADDLLIERNEVFWVPDGIQIAGSRNIIRDNFVHDVTFWDDGQGGVGASPGGDHNNCLLHNGGTVTDLTITGNAFILNRRGAGMIQTGALSLQQSVEFPGQYERVEVSNNLIGGGGYAMYSGYEPGKEGNSPGTEFVVTNNRFLTTYFPGAGNFGPATAAQPWGVNGNLWQGNRWSGGLRDGQLVDAP</sequence>
<protein>
    <recommendedName>
        <fullName evidence="3">Right-handed parallel beta-helix repeat-containing protein</fullName>
    </recommendedName>
</protein>
<dbReference type="SUPFAM" id="SSF51126">
    <property type="entry name" value="Pectin lyase-like"/>
    <property type="match status" value="1"/>
</dbReference>
<proteinExistence type="predicted"/>
<dbReference type="RefSeq" id="WP_114027582.1">
    <property type="nucleotide sequence ID" value="NZ_QOIL01000003.1"/>
</dbReference>
<evidence type="ECO:0000313" key="2">
    <source>
        <dbReference type="Proteomes" id="UP000253094"/>
    </source>
</evidence>
<dbReference type="AlphaFoldDB" id="A0A367FQH9"/>
<name>A0A367FQH9_9ACTN</name>
<dbReference type="InterPro" id="IPR011050">
    <property type="entry name" value="Pectin_lyase_fold/virulence"/>
</dbReference>
<gene>
    <name evidence="1" type="ORF">DQ384_05340</name>
</gene>
<evidence type="ECO:0008006" key="3">
    <source>
        <dbReference type="Google" id="ProtNLM"/>
    </source>
</evidence>
<reference evidence="1 2" key="1">
    <citation type="submission" date="2018-06" db="EMBL/GenBank/DDBJ databases">
        <title>Sphaerisporangium craniellae sp. nov., isolated from a marine sponge in the South China Sea.</title>
        <authorList>
            <person name="Li L."/>
        </authorList>
    </citation>
    <scope>NUCLEOTIDE SEQUENCE [LARGE SCALE GENOMIC DNA]</scope>
    <source>
        <strain evidence="1 2">CCTCC AA 208026</strain>
    </source>
</reference>
<dbReference type="EMBL" id="QOIL01000003">
    <property type="protein sequence ID" value="RCG31967.1"/>
    <property type="molecule type" value="Genomic_DNA"/>
</dbReference>
<keyword evidence="2" id="KW-1185">Reference proteome</keyword>
<comment type="caution">
    <text evidence="1">The sequence shown here is derived from an EMBL/GenBank/DDBJ whole genome shotgun (WGS) entry which is preliminary data.</text>
</comment>
<dbReference type="OrthoDB" id="505641at2"/>